<proteinExistence type="predicted"/>
<evidence type="ECO:0000313" key="2">
    <source>
        <dbReference type="EMBL" id="OGM19373.1"/>
    </source>
</evidence>
<dbReference type="GO" id="GO:0016757">
    <property type="term" value="F:glycosyltransferase activity"/>
    <property type="evidence" value="ECO:0007669"/>
    <property type="project" value="InterPro"/>
</dbReference>
<dbReference type="InterPro" id="IPR001296">
    <property type="entry name" value="Glyco_trans_1"/>
</dbReference>
<dbReference type="PANTHER" id="PTHR45947">
    <property type="entry name" value="SULFOQUINOVOSYL TRANSFERASE SQD2"/>
    <property type="match status" value="1"/>
</dbReference>
<reference evidence="2 3" key="1">
    <citation type="journal article" date="2016" name="Nat. Commun.">
        <title>Thousands of microbial genomes shed light on interconnected biogeochemical processes in an aquifer system.</title>
        <authorList>
            <person name="Anantharaman K."/>
            <person name="Brown C.T."/>
            <person name="Hug L.A."/>
            <person name="Sharon I."/>
            <person name="Castelle C.J."/>
            <person name="Probst A.J."/>
            <person name="Thomas B.C."/>
            <person name="Singh A."/>
            <person name="Wilkins M.J."/>
            <person name="Karaoz U."/>
            <person name="Brodie E.L."/>
            <person name="Williams K.H."/>
            <person name="Hubbard S.S."/>
            <person name="Banfield J.F."/>
        </authorList>
    </citation>
    <scope>NUCLEOTIDE SEQUENCE [LARGE SCALE GENOMIC DNA]</scope>
</reference>
<dbReference type="SUPFAM" id="SSF53756">
    <property type="entry name" value="UDP-Glycosyltransferase/glycogen phosphorylase"/>
    <property type="match status" value="1"/>
</dbReference>
<sequence length="357" mass="40635">MKIAILSFYSGLNERGVERWVLELATKLSKCNQVKVFQNNKNQKSNKYNIESAGVDFDPEIKERKLDITRRAFLHYQGRKIAQFTIKIFPKLWIQNYDLIISTDGGWESAFVRILTWLKGKKMVIVGHSGIGWDDLNNLYCFPDVFVALSSKALRWAKKINTFVKSVYIPDGVDLNMFNKTGEKVEIGLPKPIILMVGAPEKGKRMELAINAVAKLKDPSLLILGGGYNEKNIRMVGKTKLGKRFLMKKVEFNEIPKYYRSCSLFTLPSWENEAFGMVYIEAMASGLPVVATDDELRREIIGEAGILVNPTDLDAYSTALQKALETAWHDKPVIQAKKFSWDFVVGEYEKLFKELVS</sequence>
<protein>
    <recommendedName>
        <fullName evidence="1">Glycosyl transferase family 1 domain-containing protein</fullName>
    </recommendedName>
</protein>
<dbReference type="AlphaFoldDB" id="A0A1F7XWH0"/>
<dbReference type="Proteomes" id="UP000178446">
    <property type="component" value="Unassembled WGS sequence"/>
</dbReference>
<dbReference type="Gene3D" id="3.40.50.2000">
    <property type="entry name" value="Glycogen Phosphorylase B"/>
    <property type="match status" value="2"/>
</dbReference>
<comment type="caution">
    <text evidence="2">The sequence shown here is derived from an EMBL/GenBank/DDBJ whole genome shotgun (WGS) entry which is preliminary data.</text>
</comment>
<accession>A0A1F7XWH0</accession>
<dbReference type="EMBL" id="MGGB01000013">
    <property type="protein sequence ID" value="OGM19373.1"/>
    <property type="molecule type" value="Genomic_DNA"/>
</dbReference>
<evidence type="ECO:0000259" key="1">
    <source>
        <dbReference type="Pfam" id="PF00534"/>
    </source>
</evidence>
<feature type="domain" description="Glycosyl transferase family 1" evidence="1">
    <location>
        <begin position="184"/>
        <end position="327"/>
    </location>
</feature>
<dbReference type="Pfam" id="PF00534">
    <property type="entry name" value="Glycos_transf_1"/>
    <property type="match status" value="1"/>
</dbReference>
<gene>
    <name evidence="2" type="ORF">A2685_02010</name>
</gene>
<organism evidence="2 3">
    <name type="scientific">Candidatus Woesebacteria bacterium RIFCSPHIGHO2_01_FULL_37_10</name>
    <dbReference type="NCBI Taxonomy" id="1802489"/>
    <lineage>
        <taxon>Bacteria</taxon>
        <taxon>Candidatus Woeseibacteriota</taxon>
    </lineage>
</organism>
<dbReference type="CDD" id="cd03801">
    <property type="entry name" value="GT4_PimA-like"/>
    <property type="match status" value="1"/>
</dbReference>
<evidence type="ECO:0000313" key="3">
    <source>
        <dbReference type="Proteomes" id="UP000178446"/>
    </source>
</evidence>
<name>A0A1F7XWH0_9BACT</name>
<dbReference type="PANTHER" id="PTHR45947:SF3">
    <property type="entry name" value="SULFOQUINOVOSYL TRANSFERASE SQD2"/>
    <property type="match status" value="1"/>
</dbReference>
<dbReference type="InterPro" id="IPR050194">
    <property type="entry name" value="Glycosyltransferase_grp1"/>
</dbReference>